<reference evidence="2 3" key="1">
    <citation type="submission" date="2024-01" db="EMBL/GenBank/DDBJ databases">
        <title>The genome of the rayed Mediterranean limpet Patella caerulea (Linnaeus, 1758).</title>
        <authorList>
            <person name="Anh-Thu Weber A."/>
            <person name="Halstead-Nussloch G."/>
        </authorList>
    </citation>
    <scope>NUCLEOTIDE SEQUENCE [LARGE SCALE GENOMIC DNA]</scope>
    <source>
        <strain evidence="2">AATW-2023a</strain>
        <tissue evidence="2">Whole specimen</tissue>
    </source>
</reference>
<dbReference type="EMBL" id="JAZGQO010000010">
    <property type="protein sequence ID" value="KAK6177063.1"/>
    <property type="molecule type" value="Genomic_DNA"/>
</dbReference>
<accession>A0AAN8JJK4</accession>
<dbReference type="Proteomes" id="UP001347796">
    <property type="component" value="Unassembled WGS sequence"/>
</dbReference>
<organism evidence="2 3">
    <name type="scientific">Patella caerulea</name>
    <name type="common">Rayed Mediterranean limpet</name>
    <dbReference type="NCBI Taxonomy" id="87958"/>
    <lineage>
        <taxon>Eukaryota</taxon>
        <taxon>Metazoa</taxon>
        <taxon>Spiralia</taxon>
        <taxon>Lophotrochozoa</taxon>
        <taxon>Mollusca</taxon>
        <taxon>Gastropoda</taxon>
        <taxon>Patellogastropoda</taxon>
        <taxon>Patelloidea</taxon>
        <taxon>Patellidae</taxon>
        <taxon>Patella</taxon>
    </lineage>
</organism>
<protein>
    <submittedName>
        <fullName evidence="2">Uncharacterized protein</fullName>
    </submittedName>
</protein>
<name>A0AAN8JJK4_PATCE</name>
<evidence type="ECO:0000256" key="1">
    <source>
        <dbReference type="SAM" id="MobiDB-lite"/>
    </source>
</evidence>
<gene>
    <name evidence="2" type="ORF">SNE40_015242</name>
</gene>
<proteinExistence type="predicted"/>
<sequence length="217" mass="26209">MTSLPKITPASTPVPLTRSRTCSLPQPIRRSHTSVSVYGPYPPANLSNQWDYIQTPARINPIGPLLPRKRINDSWETIPQHYHNDCRRILMQQREHERYHSAWSKAFYGNPAERESYNKHFREVLKQQMTDQDLWKRRHQVDKVQESERAVEYDRQCLQKDSEDQNNKFSYLKRFRDDNKMLMEKQWDLLKQKRTVENLYDREIMRYNPINWSCTLK</sequence>
<feature type="compositionally biased region" description="Polar residues" evidence="1">
    <location>
        <begin position="1"/>
        <end position="11"/>
    </location>
</feature>
<dbReference type="AlphaFoldDB" id="A0AAN8JJK4"/>
<evidence type="ECO:0000313" key="3">
    <source>
        <dbReference type="Proteomes" id="UP001347796"/>
    </source>
</evidence>
<keyword evidence="3" id="KW-1185">Reference proteome</keyword>
<feature type="region of interest" description="Disordered" evidence="1">
    <location>
        <begin position="1"/>
        <end position="22"/>
    </location>
</feature>
<evidence type="ECO:0000313" key="2">
    <source>
        <dbReference type="EMBL" id="KAK6177063.1"/>
    </source>
</evidence>
<comment type="caution">
    <text evidence="2">The sequence shown here is derived from an EMBL/GenBank/DDBJ whole genome shotgun (WGS) entry which is preliminary data.</text>
</comment>